<dbReference type="Gene3D" id="1.25.40.10">
    <property type="entry name" value="Tetratricopeptide repeat domain"/>
    <property type="match status" value="3"/>
</dbReference>
<keyword evidence="4" id="KW-0472">Membrane</keyword>
<evidence type="ECO:0000256" key="3">
    <source>
        <dbReference type="PROSITE-ProRule" id="PRU00339"/>
    </source>
</evidence>
<feature type="repeat" description="TPR" evidence="3">
    <location>
        <begin position="454"/>
        <end position="487"/>
    </location>
</feature>
<dbReference type="Gene3D" id="1.10.510.10">
    <property type="entry name" value="Transferase(Phosphotransferase) domain 1"/>
    <property type="match status" value="1"/>
</dbReference>
<feature type="repeat" description="TPR" evidence="3">
    <location>
        <begin position="576"/>
        <end position="609"/>
    </location>
</feature>
<evidence type="ECO:0000256" key="2">
    <source>
        <dbReference type="ARBA" id="ARBA00022803"/>
    </source>
</evidence>
<keyword evidence="4" id="KW-1133">Transmembrane helix</keyword>
<dbReference type="SUPFAM" id="SSF56112">
    <property type="entry name" value="Protein kinase-like (PK-like)"/>
    <property type="match status" value="1"/>
</dbReference>
<dbReference type="Pfam" id="PF12895">
    <property type="entry name" value="ANAPC3"/>
    <property type="match status" value="1"/>
</dbReference>
<dbReference type="InterPro" id="IPR011009">
    <property type="entry name" value="Kinase-like_dom_sf"/>
</dbReference>
<comment type="caution">
    <text evidence="5">The sequence shown here is derived from an EMBL/GenBank/DDBJ whole genome shotgun (WGS) entry which is preliminary data.</text>
</comment>
<evidence type="ECO:0000256" key="1">
    <source>
        <dbReference type="ARBA" id="ARBA00022737"/>
    </source>
</evidence>
<keyword evidence="1" id="KW-0677">Repeat</keyword>
<reference evidence="5 6" key="1">
    <citation type="submission" date="2020-07" db="EMBL/GenBank/DDBJ databases">
        <authorList>
            <person name="Feng H."/>
        </authorList>
    </citation>
    <scope>NUCLEOTIDE SEQUENCE [LARGE SCALE GENOMIC DNA]</scope>
    <source>
        <strain evidence="6">s-10</strain>
    </source>
</reference>
<dbReference type="Pfam" id="PF13432">
    <property type="entry name" value="TPR_16"/>
    <property type="match status" value="1"/>
</dbReference>
<gene>
    <name evidence="5" type="ORF">H1191_09405</name>
</gene>
<evidence type="ECO:0000313" key="6">
    <source>
        <dbReference type="Proteomes" id="UP000535491"/>
    </source>
</evidence>
<keyword evidence="6" id="KW-1185">Reference proteome</keyword>
<sequence length="621" mass="71303">MFLKEKGQWIKQYYVMNRFPFVEGMLYYVALSPDSQDNSEESGMSTRFIHALDSSTLPENLDLDSLFQRNEDVFFPIEEVFVEDDILYQVFTKMEGTLFAFYLSQSAPLSLAESMNLLKTICDQLIQLNEENQFTLVHPQNMFLDTGNRIRFLYGGNATLSLKPLQEPEIVFQVGSMLYTMLTKKWIEANGEIERPRKSRADIPLELENILIRSLSPDPSKRPNIQELSRIAHYYSHKAPKKLPETTSAEIPAPQWVSTTRVTDKTMITKTGLLKKLTRRKKIVLAVAGSLAFLIIGAVIITSLFSSARADSTPQQKAAAWYQQAQQEVKNQHLDKAIELGEKAVQADPQKKYYIYLANLYRASQKYDKGIELLTEATKKYPKDPRMFYELSVLAYYSKDYETANEAIQTAIQLSDNKVSGYFYMHGKVLIAKKEYTRAVQTLNRAIELKGDRATYYHERSIALYRNGKLDEAIKNEQKAIQLEPEQGKYDFTLGIIYLQKREEAKKAKNVAANTREKQMDNWTQKALTSFEEAAKDLPRDPDVHYYRSVAYFYQNKFEPSLKAVDQAIKFLPSNALLYYQKGLAHLGLNQKDAAAKAFKKAVELDPQSKLYQEALNKAQK</sequence>
<dbReference type="AlphaFoldDB" id="A0A7W1WR48"/>
<organism evidence="5 6">
    <name type="scientific">Paenactinomyces guangxiensis</name>
    <dbReference type="NCBI Taxonomy" id="1490290"/>
    <lineage>
        <taxon>Bacteria</taxon>
        <taxon>Bacillati</taxon>
        <taxon>Bacillota</taxon>
        <taxon>Bacilli</taxon>
        <taxon>Bacillales</taxon>
        <taxon>Thermoactinomycetaceae</taxon>
        <taxon>Paenactinomyces</taxon>
    </lineage>
</organism>
<dbReference type="InterPro" id="IPR011990">
    <property type="entry name" value="TPR-like_helical_dom_sf"/>
</dbReference>
<dbReference type="PANTHER" id="PTHR44858">
    <property type="entry name" value="TETRATRICOPEPTIDE REPEAT PROTEIN 6"/>
    <property type="match status" value="1"/>
</dbReference>
<dbReference type="EMBL" id="JACEIQ010000008">
    <property type="protein sequence ID" value="MBA4494520.1"/>
    <property type="molecule type" value="Genomic_DNA"/>
</dbReference>
<feature type="repeat" description="TPR" evidence="3">
    <location>
        <begin position="542"/>
        <end position="575"/>
    </location>
</feature>
<evidence type="ECO:0000256" key="4">
    <source>
        <dbReference type="SAM" id="Phobius"/>
    </source>
</evidence>
<dbReference type="PANTHER" id="PTHR44858:SF1">
    <property type="entry name" value="UDP-N-ACETYLGLUCOSAMINE--PEPTIDE N-ACETYLGLUCOSAMINYLTRANSFERASE SPINDLY-RELATED"/>
    <property type="match status" value="1"/>
</dbReference>
<dbReference type="InterPro" id="IPR050498">
    <property type="entry name" value="Ycf3"/>
</dbReference>
<dbReference type="PROSITE" id="PS50005">
    <property type="entry name" value="TPR"/>
    <property type="match status" value="5"/>
</dbReference>
<keyword evidence="2 3" id="KW-0802">TPR repeat</keyword>
<name>A0A7W1WR48_9BACL</name>
<dbReference type="InterPro" id="IPR019734">
    <property type="entry name" value="TPR_rpt"/>
</dbReference>
<dbReference type="SUPFAM" id="SSF48452">
    <property type="entry name" value="TPR-like"/>
    <property type="match status" value="2"/>
</dbReference>
<dbReference type="RefSeq" id="WP_181751767.1">
    <property type="nucleotide sequence ID" value="NZ_JACEIQ010000008.1"/>
</dbReference>
<accession>A0A7W1WR48</accession>
<keyword evidence="4" id="KW-0812">Transmembrane</keyword>
<dbReference type="Proteomes" id="UP000535491">
    <property type="component" value="Unassembled WGS sequence"/>
</dbReference>
<feature type="transmembrane region" description="Helical" evidence="4">
    <location>
        <begin position="283"/>
        <end position="305"/>
    </location>
</feature>
<feature type="repeat" description="TPR" evidence="3">
    <location>
        <begin position="420"/>
        <end position="453"/>
    </location>
</feature>
<feature type="repeat" description="TPR" evidence="3">
    <location>
        <begin position="318"/>
        <end position="351"/>
    </location>
</feature>
<dbReference type="Pfam" id="PF13181">
    <property type="entry name" value="TPR_8"/>
    <property type="match status" value="1"/>
</dbReference>
<proteinExistence type="predicted"/>
<dbReference type="SMART" id="SM00028">
    <property type="entry name" value="TPR"/>
    <property type="match status" value="7"/>
</dbReference>
<evidence type="ECO:0000313" key="5">
    <source>
        <dbReference type="EMBL" id="MBA4494520.1"/>
    </source>
</evidence>
<protein>
    <submittedName>
        <fullName evidence="5">Tetratricopeptide repeat protein</fullName>
    </submittedName>
</protein>